<dbReference type="EMBL" id="AGRJ01000075">
    <property type="protein sequence ID" value="EHO53051.1"/>
    <property type="molecule type" value="Genomic_DNA"/>
</dbReference>
<dbReference type="HOGENOM" id="CLU_2954759_0_0_9"/>
<organism evidence="1 2">
    <name type="scientific">Lentilactobacillus kisonensis F0435</name>
    <dbReference type="NCBI Taxonomy" id="797516"/>
    <lineage>
        <taxon>Bacteria</taxon>
        <taxon>Bacillati</taxon>
        <taxon>Bacillota</taxon>
        <taxon>Bacilli</taxon>
        <taxon>Lactobacillales</taxon>
        <taxon>Lactobacillaceae</taxon>
        <taxon>Lentilactobacillus</taxon>
    </lineage>
</organism>
<dbReference type="STRING" id="797516.HMPREF9104_00755"/>
<evidence type="ECO:0000313" key="1">
    <source>
        <dbReference type="EMBL" id="EHO53051.1"/>
    </source>
</evidence>
<name>H1LDT0_9LACO</name>
<sequence>MNVSGIRALWRSHLRRLGPLCYAHFTRTAVFGRNFHISTLVKNPQTQDFCPRRLIFRLP</sequence>
<accession>H1LDT0</accession>
<protein>
    <submittedName>
        <fullName evidence="1">Uncharacterized protein</fullName>
    </submittedName>
</protein>
<gene>
    <name evidence="1" type="ORF">HMPREF9104_00755</name>
</gene>
<comment type="caution">
    <text evidence="1">The sequence shown here is derived from an EMBL/GenBank/DDBJ whole genome shotgun (WGS) entry which is preliminary data.</text>
</comment>
<dbReference type="AlphaFoldDB" id="H1LDT0"/>
<evidence type="ECO:0000313" key="2">
    <source>
        <dbReference type="Proteomes" id="UP000005025"/>
    </source>
</evidence>
<reference evidence="1 2" key="1">
    <citation type="submission" date="2011-09" db="EMBL/GenBank/DDBJ databases">
        <authorList>
            <person name="Weinstock G."/>
            <person name="Sodergren E."/>
            <person name="Clifton S."/>
            <person name="Fulton L."/>
            <person name="Fulton B."/>
            <person name="Courtney L."/>
            <person name="Fronick C."/>
            <person name="Harrison M."/>
            <person name="Strong C."/>
            <person name="Farmer C."/>
            <person name="Delahaunty K."/>
            <person name="Markovic C."/>
            <person name="Hall O."/>
            <person name="Minx P."/>
            <person name="Tomlinson C."/>
            <person name="Mitreva M."/>
            <person name="Hou S."/>
            <person name="Chen J."/>
            <person name="Wollam A."/>
            <person name="Pepin K.H."/>
            <person name="Johnson M."/>
            <person name="Bhonagiri V."/>
            <person name="Zhang X."/>
            <person name="Suruliraj S."/>
            <person name="Warren W."/>
            <person name="Chinwalla A."/>
            <person name="Mardis E.R."/>
            <person name="Wilson R.K."/>
        </authorList>
    </citation>
    <scope>NUCLEOTIDE SEQUENCE [LARGE SCALE GENOMIC DNA]</scope>
    <source>
        <strain evidence="1 2">F0435</strain>
    </source>
</reference>
<dbReference type="Proteomes" id="UP000005025">
    <property type="component" value="Unassembled WGS sequence"/>
</dbReference>
<proteinExistence type="predicted"/>